<evidence type="ECO:0000313" key="11">
    <source>
        <dbReference type="Proteomes" id="UP001596972"/>
    </source>
</evidence>
<dbReference type="PROSITE" id="PS51379">
    <property type="entry name" value="4FE4S_FER_2"/>
    <property type="match status" value="1"/>
</dbReference>
<sequence length="64" mass="7045">MRVIVDYDICDSNGLCAEVAPEIFELDEEDRLRILDERPGPERWGTAEAAARACPKLAIALEAG</sequence>
<evidence type="ECO:0000256" key="5">
    <source>
        <dbReference type="ARBA" id="ARBA00023004"/>
    </source>
</evidence>
<keyword evidence="3 8" id="KW-0479">Metal-binding</keyword>
<keyword evidence="2 8" id="KW-0813">Transport</keyword>
<keyword evidence="7" id="KW-0003">3Fe-4S</keyword>
<gene>
    <name evidence="10" type="ORF">ACFQ11_08085</name>
</gene>
<evidence type="ECO:0000256" key="7">
    <source>
        <dbReference type="ARBA" id="ARBA00023291"/>
    </source>
</evidence>
<evidence type="ECO:0000256" key="3">
    <source>
        <dbReference type="ARBA" id="ARBA00022723"/>
    </source>
</evidence>
<name>A0ABW3ELL5_9ACTN</name>
<dbReference type="SUPFAM" id="SSF54862">
    <property type="entry name" value="4Fe-4S ferredoxins"/>
    <property type="match status" value="1"/>
</dbReference>
<dbReference type="PANTHER" id="PTHR36923">
    <property type="entry name" value="FERREDOXIN"/>
    <property type="match status" value="1"/>
</dbReference>
<organism evidence="10 11">
    <name type="scientific">Actinomadura sediminis</name>
    <dbReference type="NCBI Taxonomy" id="1038904"/>
    <lineage>
        <taxon>Bacteria</taxon>
        <taxon>Bacillati</taxon>
        <taxon>Actinomycetota</taxon>
        <taxon>Actinomycetes</taxon>
        <taxon>Streptosporangiales</taxon>
        <taxon>Thermomonosporaceae</taxon>
        <taxon>Actinomadura</taxon>
    </lineage>
</organism>
<dbReference type="Gene3D" id="3.30.70.20">
    <property type="match status" value="1"/>
</dbReference>
<dbReference type="Pfam" id="PF13459">
    <property type="entry name" value="Fer4_15"/>
    <property type="match status" value="1"/>
</dbReference>
<keyword evidence="6 8" id="KW-0411">Iron-sulfur</keyword>
<comment type="function">
    <text evidence="8">Ferredoxins are iron-sulfur proteins that transfer electrons in a wide variety of metabolic reactions.</text>
</comment>
<protein>
    <recommendedName>
        <fullName evidence="8">Ferredoxin</fullName>
    </recommendedName>
</protein>
<proteinExistence type="predicted"/>
<keyword evidence="4 8" id="KW-0249">Electron transport</keyword>
<reference evidence="11" key="1">
    <citation type="journal article" date="2019" name="Int. J. Syst. Evol. Microbiol.">
        <title>The Global Catalogue of Microorganisms (GCM) 10K type strain sequencing project: providing services to taxonomists for standard genome sequencing and annotation.</title>
        <authorList>
            <consortium name="The Broad Institute Genomics Platform"/>
            <consortium name="The Broad Institute Genome Sequencing Center for Infectious Disease"/>
            <person name="Wu L."/>
            <person name="Ma J."/>
        </authorList>
    </citation>
    <scope>NUCLEOTIDE SEQUENCE [LARGE SCALE GENOMIC DNA]</scope>
    <source>
        <strain evidence="11">JCM 31202</strain>
    </source>
</reference>
<keyword evidence="11" id="KW-1185">Reference proteome</keyword>
<dbReference type="InterPro" id="IPR001080">
    <property type="entry name" value="3Fe4S_ferredoxin"/>
</dbReference>
<evidence type="ECO:0000256" key="6">
    <source>
        <dbReference type="ARBA" id="ARBA00023014"/>
    </source>
</evidence>
<dbReference type="PRINTS" id="PR00352">
    <property type="entry name" value="3FE4SFRDOXIN"/>
</dbReference>
<dbReference type="Proteomes" id="UP001596972">
    <property type="component" value="Unassembled WGS sequence"/>
</dbReference>
<evidence type="ECO:0000256" key="8">
    <source>
        <dbReference type="RuleBase" id="RU368020"/>
    </source>
</evidence>
<dbReference type="EMBL" id="JBHTJA010000010">
    <property type="protein sequence ID" value="MFD0900347.1"/>
    <property type="molecule type" value="Genomic_DNA"/>
</dbReference>
<comment type="cofactor">
    <cofactor evidence="1">
        <name>[3Fe-4S] cluster</name>
        <dbReference type="ChEBI" id="CHEBI:21137"/>
    </cofactor>
</comment>
<evidence type="ECO:0000256" key="4">
    <source>
        <dbReference type="ARBA" id="ARBA00022982"/>
    </source>
</evidence>
<dbReference type="InterPro" id="IPR017896">
    <property type="entry name" value="4Fe4S_Fe-S-bd"/>
</dbReference>
<feature type="domain" description="4Fe-4S ferredoxin-type" evidence="9">
    <location>
        <begin position="1"/>
        <end position="29"/>
    </location>
</feature>
<evidence type="ECO:0000256" key="2">
    <source>
        <dbReference type="ARBA" id="ARBA00022448"/>
    </source>
</evidence>
<dbReference type="PANTHER" id="PTHR36923:SF3">
    <property type="entry name" value="FERREDOXIN"/>
    <property type="match status" value="1"/>
</dbReference>
<comment type="caution">
    <text evidence="10">The sequence shown here is derived from an EMBL/GenBank/DDBJ whole genome shotgun (WGS) entry which is preliminary data.</text>
</comment>
<evidence type="ECO:0000313" key="10">
    <source>
        <dbReference type="EMBL" id="MFD0900347.1"/>
    </source>
</evidence>
<evidence type="ECO:0000256" key="1">
    <source>
        <dbReference type="ARBA" id="ARBA00001927"/>
    </source>
</evidence>
<dbReference type="InterPro" id="IPR051269">
    <property type="entry name" value="Fe-S_cluster_ET"/>
</dbReference>
<keyword evidence="5 8" id="KW-0408">Iron</keyword>
<accession>A0ABW3ELL5</accession>
<evidence type="ECO:0000259" key="9">
    <source>
        <dbReference type="PROSITE" id="PS51379"/>
    </source>
</evidence>